<feature type="non-terminal residue" evidence="2">
    <location>
        <position position="92"/>
    </location>
</feature>
<evidence type="ECO:0000313" key="2">
    <source>
        <dbReference type="EMBL" id="GMT16606.1"/>
    </source>
</evidence>
<evidence type="ECO:0000313" key="3">
    <source>
        <dbReference type="Proteomes" id="UP001432322"/>
    </source>
</evidence>
<gene>
    <name evidence="2" type="ORF">PFISCL1PPCAC_7903</name>
</gene>
<reference evidence="2" key="1">
    <citation type="submission" date="2023-10" db="EMBL/GenBank/DDBJ databases">
        <title>Genome assembly of Pristionchus species.</title>
        <authorList>
            <person name="Yoshida K."/>
            <person name="Sommer R.J."/>
        </authorList>
    </citation>
    <scope>NUCLEOTIDE SEQUENCE</scope>
    <source>
        <strain evidence="2">RS5133</strain>
    </source>
</reference>
<dbReference type="EMBL" id="BTSY01000002">
    <property type="protein sequence ID" value="GMT16606.1"/>
    <property type="molecule type" value="Genomic_DNA"/>
</dbReference>
<feature type="region of interest" description="Disordered" evidence="1">
    <location>
        <begin position="1"/>
        <end position="23"/>
    </location>
</feature>
<dbReference type="Proteomes" id="UP001432322">
    <property type="component" value="Unassembled WGS sequence"/>
</dbReference>
<sequence>SSETRSADSAVRTEDLVSDDSGDGEVAEALVDGHIHIARVWHFESGVYFFHKTVRLIYVNKFVISSEQKDPVGIENFENEECHDNLQTHFPS</sequence>
<proteinExistence type="predicted"/>
<comment type="caution">
    <text evidence="2">The sequence shown here is derived from an EMBL/GenBank/DDBJ whole genome shotgun (WGS) entry which is preliminary data.</text>
</comment>
<keyword evidence="3" id="KW-1185">Reference proteome</keyword>
<evidence type="ECO:0000256" key="1">
    <source>
        <dbReference type="SAM" id="MobiDB-lite"/>
    </source>
</evidence>
<protein>
    <submittedName>
        <fullName evidence="2">Uncharacterized protein</fullName>
    </submittedName>
</protein>
<feature type="non-terminal residue" evidence="2">
    <location>
        <position position="1"/>
    </location>
</feature>
<organism evidence="2 3">
    <name type="scientific">Pristionchus fissidentatus</name>
    <dbReference type="NCBI Taxonomy" id="1538716"/>
    <lineage>
        <taxon>Eukaryota</taxon>
        <taxon>Metazoa</taxon>
        <taxon>Ecdysozoa</taxon>
        <taxon>Nematoda</taxon>
        <taxon>Chromadorea</taxon>
        <taxon>Rhabditida</taxon>
        <taxon>Rhabditina</taxon>
        <taxon>Diplogasteromorpha</taxon>
        <taxon>Diplogasteroidea</taxon>
        <taxon>Neodiplogasteridae</taxon>
        <taxon>Pristionchus</taxon>
    </lineage>
</organism>
<name>A0AAV5VAC0_9BILA</name>
<dbReference type="AlphaFoldDB" id="A0AAV5VAC0"/>
<accession>A0AAV5VAC0</accession>